<sequence>MYQSYNTNNPKDTFSNTSSYSGFSGTGEIDLKVDDFESLTSNNKEFENLYTNKTKNEPNYLNLNALPRNKNEGMSNDNTNKLSNFLAGLLKNTNKPTEMPKKPISESGIYITNQNQPKESLGFNVHNHYHSEGSERSINGISFDKVALFKSNKTTIIYDDTTNRTDKKANNVKNSKNSPRYTSQQEISLDKPFSPDNPKLGSTSLRSPGLSPQNIIPDTTFNYNDNVDSSFNYPSFDVSKNNTDTVNGSNTNNIFDSTKKAEFNGFANNNLNYDPFDDARAPAPPVQQPFIDPNQSNFTDIKYSNSNDFSDATASFNYSPNKPLYTQSESVSKRLNQLKKDKTNLMLETISKINSLPKNFNLANNLSNEAANNQNRNILSNSSAPMLTQMNNDSKQKDDRVEISEFQRLTRVKNPSTSNSPLNLSNQNTNKNANNINSEIKSKNSLSETENRVEINSNDIKKLDGTFSNTNSNISVTQASKTNNTNLGLESNNLNNGNDGFKPYLQKKPFFINNGDDLNEMFMNEIYPPPSSLFENLTSLEQSNAFEMYNSQKKALESGHEIIGPGSTSLKPNTNLNTSFNGYPESPNLSRIPENHFNTNLQEFPKADQVSNPKDISNFTTTINTGFFDKNLDEPQTQNQGAYLSNHLKDIDSERHSDINEVPQITADDIHVIETSFIENQNYSGGNNNTNIFAPDDLDKLNFSDAEENNHNAKETHPSNNVLQRLKTPGSFKKQVRLDSTPKFIPSNKYYKYKSADENASNSSGSILKIDEDELSFDDEYGQDNQNSKSQYEPKNTKNDMNPQSNTPDFITKKILNDPTQNTPWPGKNRLSNVPNSKSTNKSLNSIGIGSVFNSSIGNTPHSTGTEEILYGMKNSENHYNNDAYANMQTPAVFKKGYLYKFKDLEPLLNLPSNYPTIDSTKIPTYYDVESNTKKRIPTAMNLFQNQKIDAAVGTTPENLRLPNKNASSENLNKSNTKDKPSNNSIIQNEKVENIEGTKAAEREYKQEHQHGRPNYSSFEALNSNKKDLMTHFDSNSSFNRFNNTPTYIPIRKPGNLESDSNLKEHIKIPEHEKYQRNYSPAPQNKNSINVEPSKPFVYREKPTNDSDNRDESNIKASNESGGIRNNKIALNGTNSDKNSREFSNDTKIIQNVTNTNMGSSGNLDNTKENIKPEGIKKLSTKQSFGENEKIFRNDVLTKEQLEELMLLLQKRIESSLGSALELERNALNAEMVAMKQEAKKTNGIFLMVKAELEHLNTKRDIEINSNNSISTSKKKTESVTSNNPSQRINVDTKTGIVNVSSHNSVQHPASSNNMDNSENNTNKNIDLETHESLNSLSGINNNSTLVAGQVESVLESYRSELKRLINLQMKQDRRNRIHSKTVTPSMAFETQQGSLLPNSFAADLLYNIKNNNELAGYNQSGMKYEKQSNNSQNLDIGINLNKFTMCTSESEQESNRSSVYGNMKTKGNRESTVEIKNPSKPKTSVQGVNSIQGKQTSDRMSINGIERQSVSGSNKSFSGSVDINGKEKKTDFSKHVNDTNAFTDGNYNDMSKLMESMHNTNKEKFHEMIIEKNQRKLNCPVCFVSVSDRSSKDVNSERDYSKNDYLTEVDNQSATTDHESYDRAVNTKKIGSFLGTTKLLKRPTISDLEKMNDILARSSSQKSKNNENYYRNAFKMSQESVADHLRKTHKSHIYNSSERTEELSGRRQSWFIDSDPDLRSVDPASFTDGYDFSNDHSINSGSTKTNFPKKTQKVSSRYPTTFVLSNEARLKLDKAYNGKDVYDFKSEKTLNRLPKDVGYTSGVSKSVKNKERAAKLVIKLLMEELSLLHNRHKDLGRQLEKLNPSVNSDNLKRREISNEMKNLVGLIDIKSEEIAILSKF</sequence>
<gene>
    <name evidence="3" type="ORF">BB558_002198</name>
    <name evidence="2" type="ORF">BB558_006172</name>
</gene>
<feature type="compositionally biased region" description="Basic and acidic residues" evidence="1">
    <location>
        <begin position="1098"/>
        <end position="1114"/>
    </location>
</feature>
<evidence type="ECO:0000256" key="1">
    <source>
        <dbReference type="SAM" id="MobiDB-lite"/>
    </source>
</evidence>
<feature type="compositionally biased region" description="Low complexity" evidence="1">
    <location>
        <begin position="414"/>
        <end position="447"/>
    </location>
</feature>
<evidence type="ECO:0000313" key="2">
    <source>
        <dbReference type="EMBL" id="PVZ97852.1"/>
    </source>
</evidence>
<feature type="region of interest" description="Disordered" evidence="1">
    <location>
        <begin position="954"/>
        <end position="995"/>
    </location>
</feature>
<feature type="region of interest" description="Disordered" evidence="1">
    <location>
        <begin position="1450"/>
        <end position="1497"/>
    </location>
</feature>
<feature type="region of interest" description="Disordered" evidence="1">
    <location>
        <begin position="408"/>
        <end position="451"/>
    </location>
</feature>
<feature type="region of interest" description="Disordered" evidence="1">
    <location>
        <begin position="165"/>
        <end position="212"/>
    </location>
</feature>
<feature type="region of interest" description="Disordered" evidence="1">
    <location>
        <begin position="1267"/>
        <end position="1324"/>
    </location>
</feature>
<protein>
    <submittedName>
        <fullName evidence="2">Uncharacterized protein</fullName>
    </submittedName>
</protein>
<feature type="compositionally biased region" description="Polar residues" evidence="1">
    <location>
        <begin position="1450"/>
        <end position="1461"/>
    </location>
</feature>
<feature type="region of interest" description="Disordered" evidence="1">
    <location>
        <begin position="1072"/>
        <end position="1143"/>
    </location>
</feature>
<feature type="compositionally biased region" description="Polar residues" evidence="1">
    <location>
        <begin position="1077"/>
        <end position="1091"/>
    </location>
</feature>
<keyword evidence="4" id="KW-1185">Reference proteome</keyword>
<reference evidence="2 4" key="1">
    <citation type="journal article" date="2018" name="MBio">
        <title>Comparative Genomics Reveals the Core Gene Toolbox for the Fungus-Insect Symbiosis.</title>
        <authorList>
            <person name="Wang Y."/>
            <person name="Stata M."/>
            <person name="Wang W."/>
            <person name="Stajich J.E."/>
            <person name="White M.M."/>
            <person name="Moncalvo J.M."/>
        </authorList>
    </citation>
    <scope>NUCLEOTIDE SEQUENCE [LARGE SCALE GENOMIC DNA]</scope>
    <source>
        <strain evidence="2 4">AUS-126-30</strain>
    </source>
</reference>
<feature type="compositionally biased region" description="Polar residues" evidence="1">
    <location>
        <begin position="1285"/>
        <end position="1310"/>
    </location>
</feature>
<evidence type="ECO:0000313" key="3">
    <source>
        <dbReference type="EMBL" id="PWA01695.1"/>
    </source>
</evidence>
<feature type="compositionally biased region" description="Polar residues" evidence="1">
    <location>
        <begin position="1481"/>
        <end position="1497"/>
    </location>
</feature>
<dbReference type="EMBL" id="MBFU01000711">
    <property type="protein sequence ID" value="PVZ97852.1"/>
    <property type="molecule type" value="Genomic_DNA"/>
</dbReference>
<feature type="compositionally biased region" description="Low complexity" evidence="1">
    <location>
        <begin position="1311"/>
        <end position="1324"/>
    </location>
</feature>
<feature type="compositionally biased region" description="Polar residues" evidence="1">
    <location>
        <begin position="965"/>
        <end position="975"/>
    </location>
</feature>
<accession>A0A2U1IYQ0</accession>
<comment type="caution">
    <text evidence="2">The sequence shown here is derived from an EMBL/GenBank/DDBJ whole genome shotgun (WGS) entry which is preliminary data.</text>
</comment>
<proteinExistence type="predicted"/>
<feature type="region of interest" description="Disordered" evidence="1">
    <location>
        <begin position="778"/>
        <end position="844"/>
    </location>
</feature>
<dbReference type="Proteomes" id="UP000245591">
    <property type="component" value="Unassembled WGS sequence"/>
</dbReference>
<feature type="compositionally biased region" description="Polar residues" evidence="1">
    <location>
        <begin position="783"/>
        <end position="809"/>
    </location>
</feature>
<dbReference type="EMBL" id="MBFU01000140">
    <property type="protein sequence ID" value="PWA01695.1"/>
    <property type="molecule type" value="Genomic_DNA"/>
</dbReference>
<feature type="compositionally biased region" description="Polar residues" evidence="1">
    <location>
        <begin position="200"/>
        <end position="212"/>
    </location>
</feature>
<name>A0A2U1IYQ0_SMIAN</name>
<evidence type="ECO:0000313" key="4">
    <source>
        <dbReference type="Proteomes" id="UP000245591"/>
    </source>
</evidence>
<organism evidence="2 4">
    <name type="scientific">Smittium angustum</name>
    <dbReference type="NCBI Taxonomy" id="133377"/>
    <lineage>
        <taxon>Eukaryota</taxon>
        <taxon>Fungi</taxon>
        <taxon>Fungi incertae sedis</taxon>
        <taxon>Zoopagomycota</taxon>
        <taxon>Kickxellomycotina</taxon>
        <taxon>Harpellomycetes</taxon>
        <taxon>Harpellales</taxon>
        <taxon>Legeriomycetaceae</taxon>
        <taxon>Smittium</taxon>
    </lineage>
</organism>
<feature type="compositionally biased region" description="Polar residues" evidence="1">
    <location>
        <begin position="818"/>
        <end position="844"/>
    </location>
</feature>